<dbReference type="PROSITE" id="PS00759">
    <property type="entry name" value="ARGE_DAPE_CPG2_2"/>
    <property type="match status" value="1"/>
</dbReference>
<dbReference type="GO" id="GO:0008237">
    <property type="term" value="F:metallopeptidase activity"/>
    <property type="evidence" value="ECO:0007669"/>
    <property type="project" value="UniProtKB-KW"/>
</dbReference>
<dbReference type="GO" id="GO:0008270">
    <property type="term" value="F:zinc ion binding"/>
    <property type="evidence" value="ECO:0007669"/>
    <property type="project" value="InterPro"/>
</dbReference>
<keyword evidence="3 9" id="KW-0479">Metal-binding</keyword>
<evidence type="ECO:0000256" key="6">
    <source>
        <dbReference type="ARBA" id="ARBA00023049"/>
    </source>
</evidence>
<dbReference type="Proteomes" id="UP000320839">
    <property type="component" value="Chromosome"/>
</dbReference>
<evidence type="ECO:0000256" key="7">
    <source>
        <dbReference type="NCBIfam" id="TIGR01882"/>
    </source>
</evidence>
<comment type="similarity">
    <text evidence="1">Belongs to the peptidase M20B family.</text>
</comment>
<keyword evidence="4 11" id="KW-0378">Hydrolase</keyword>
<comment type="cofactor">
    <cofactor evidence="9">
        <name>Zn(2+)</name>
        <dbReference type="ChEBI" id="CHEBI:29105"/>
    </cofactor>
    <text evidence="9">Binds 2 Zn(2+) ions per subunit.</text>
</comment>
<feature type="binding site" evidence="9">
    <location>
        <position position="141"/>
    </location>
    <ligand>
        <name>Zn(2+)</name>
        <dbReference type="ChEBI" id="CHEBI:29105"/>
        <label>2</label>
    </ligand>
</feature>
<feature type="binding site" evidence="9">
    <location>
        <position position="198"/>
    </location>
    <ligand>
        <name>Zn(2+)</name>
        <dbReference type="ChEBI" id="CHEBI:29105"/>
        <label>1</label>
    </ligand>
</feature>
<dbReference type="RefSeq" id="WP_145454386.1">
    <property type="nucleotide sequence ID" value="NZ_CP036317.1"/>
</dbReference>
<feature type="binding site" evidence="9">
    <location>
        <position position="381"/>
    </location>
    <ligand>
        <name>Zn(2+)</name>
        <dbReference type="ChEBI" id="CHEBI:29105"/>
        <label>2</label>
    </ligand>
</feature>
<evidence type="ECO:0000313" key="11">
    <source>
        <dbReference type="EMBL" id="QDV16490.1"/>
    </source>
</evidence>
<evidence type="ECO:0000256" key="3">
    <source>
        <dbReference type="ARBA" id="ARBA00022723"/>
    </source>
</evidence>
<dbReference type="InterPro" id="IPR002933">
    <property type="entry name" value="Peptidase_M20"/>
</dbReference>
<dbReference type="OrthoDB" id="9804934at2"/>
<dbReference type="GO" id="GO:0006508">
    <property type="term" value="P:proteolysis"/>
    <property type="evidence" value="ECO:0007669"/>
    <property type="project" value="UniProtKB-UniRule"/>
</dbReference>
<dbReference type="Gene3D" id="3.30.70.360">
    <property type="match status" value="1"/>
</dbReference>
<dbReference type="SUPFAM" id="SSF55031">
    <property type="entry name" value="Bacterial exopeptidase dimerisation domain"/>
    <property type="match status" value="1"/>
</dbReference>
<evidence type="ECO:0000256" key="5">
    <source>
        <dbReference type="ARBA" id="ARBA00022833"/>
    </source>
</evidence>
<dbReference type="AlphaFoldDB" id="A0A518FJP1"/>
<dbReference type="Pfam" id="PF07687">
    <property type="entry name" value="M20_dimer"/>
    <property type="match status" value="1"/>
</dbReference>
<sequence>MDTLLDRFLRYVKVDTQSDETSPSFPSTKKQLVLSKMLCEECEQLKLEDVTISEYGIVMATVPGNVEGDVPTIGWVAHVDTSPEFSGTNVKPVVHENYDGSDLVLPGDPSRVLRVSEEPRLKQMVGKTVITTDGTTLLGADDKSGVAVMMSAAAQLMGDPSIPHGPIRLCFTCDEEIGRGIEKLNLEAFGVCCAYTLDSDGSGRIDSETFSADQAVITVRGVNTHPSVGKGVMVNAIRILSDLIASLPTETLSPETTDGRDGFIHPYHIEGGVAEASARLILRDFETEKLAEYARLLDSLAEPLRQKFPRAEIKIDVHKQYRNMRDGLVKEPRALEKAIEATRAAGLEPRLDIIRGGTDGSLLTEKGLPTPNLSSGQHNPHSPLEWTTVEEMQQAVDVLVQLAILWGQER</sequence>
<dbReference type="PANTHER" id="PTHR42994:SF1">
    <property type="entry name" value="PEPTIDASE T"/>
    <property type="match status" value="1"/>
</dbReference>
<dbReference type="Gene3D" id="3.40.630.10">
    <property type="entry name" value="Zn peptidases"/>
    <property type="match status" value="1"/>
</dbReference>
<dbReference type="NCBIfam" id="NF009920">
    <property type="entry name" value="PRK13381.1"/>
    <property type="match status" value="1"/>
</dbReference>
<gene>
    <name evidence="11" type="primary">pepT</name>
    <name evidence="11" type="ORF">Pan153_11190</name>
</gene>
<dbReference type="PIRSF" id="PIRSF037215">
    <property type="entry name" value="Peptidase_M20B"/>
    <property type="match status" value="1"/>
</dbReference>
<evidence type="ECO:0000313" key="12">
    <source>
        <dbReference type="Proteomes" id="UP000320839"/>
    </source>
</evidence>
<evidence type="ECO:0000256" key="9">
    <source>
        <dbReference type="PIRSR" id="PIRSR037215-2"/>
    </source>
</evidence>
<accession>A0A518FJP1</accession>
<dbReference type="Pfam" id="PF01546">
    <property type="entry name" value="Peptidase_M20"/>
    <property type="match status" value="1"/>
</dbReference>
<dbReference type="InterPro" id="IPR011650">
    <property type="entry name" value="Peptidase_M20_dimer"/>
</dbReference>
<protein>
    <recommendedName>
        <fullName evidence="7">Peptidase T</fullName>
        <ecNumber evidence="7">3.4.11.4</ecNumber>
    </recommendedName>
</protein>
<evidence type="ECO:0000256" key="2">
    <source>
        <dbReference type="ARBA" id="ARBA00022670"/>
    </source>
</evidence>
<reference evidence="11 12" key="1">
    <citation type="submission" date="2019-02" db="EMBL/GenBank/DDBJ databases">
        <title>Deep-cultivation of Planctomycetes and their phenomic and genomic characterization uncovers novel biology.</title>
        <authorList>
            <person name="Wiegand S."/>
            <person name="Jogler M."/>
            <person name="Boedeker C."/>
            <person name="Pinto D."/>
            <person name="Vollmers J."/>
            <person name="Rivas-Marin E."/>
            <person name="Kohn T."/>
            <person name="Peeters S.H."/>
            <person name="Heuer A."/>
            <person name="Rast P."/>
            <person name="Oberbeckmann S."/>
            <person name="Bunk B."/>
            <person name="Jeske O."/>
            <person name="Meyerdierks A."/>
            <person name="Storesund J.E."/>
            <person name="Kallscheuer N."/>
            <person name="Luecker S."/>
            <person name="Lage O.M."/>
            <person name="Pohl T."/>
            <person name="Merkel B.J."/>
            <person name="Hornburger P."/>
            <person name="Mueller R.-W."/>
            <person name="Bruemmer F."/>
            <person name="Labrenz M."/>
            <person name="Spormann A.M."/>
            <person name="Op den Camp H."/>
            <person name="Overmann J."/>
            <person name="Amann R."/>
            <person name="Jetten M.S.M."/>
            <person name="Mascher T."/>
            <person name="Medema M.H."/>
            <person name="Devos D.P."/>
            <person name="Kaster A.-K."/>
            <person name="Ovreas L."/>
            <person name="Rohde M."/>
            <person name="Galperin M.Y."/>
            <person name="Jogler C."/>
        </authorList>
    </citation>
    <scope>NUCLEOTIDE SEQUENCE [LARGE SCALE GENOMIC DNA]</scope>
    <source>
        <strain evidence="11 12">Pan153</strain>
    </source>
</reference>
<feature type="active site" evidence="8">
    <location>
        <position position="80"/>
    </location>
</feature>
<keyword evidence="6" id="KW-0482">Metalloprotease</keyword>
<evidence type="ECO:0000256" key="8">
    <source>
        <dbReference type="PIRSR" id="PIRSR037215-1"/>
    </source>
</evidence>
<proteinExistence type="inferred from homology"/>
<feature type="binding site" evidence="9">
    <location>
        <position position="78"/>
    </location>
    <ligand>
        <name>Zn(2+)</name>
        <dbReference type="ChEBI" id="CHEBI:29105"/>
        <label>1</label>
    </ligand>
</feature>
<dbReference type="InterPro" id="IPR036264">
    <property type="entry name" value="Bact_exopeptidase_dim_dom"/>
</dbReference>
<dbReference type="NCBIfam" id="NF003976">
    <property type="entry name" value="PRK05469.1"/>
    <property type="match status" value="1"/>
</dbReference>
<feature type="active site" description="Proton acceptor" evidence="8">
    <location>
        <position position="175"/>
    </location>
</feature>
<dbReference type="InterPro" id="IPR010161">
    <property type="entry name" value="Peptidase_M20B"/>
</dbReference>
<keyword evidence="5 9" id="KW-0862">Zinc</keyword>
<feature type="binding site" evidence="9">
    <location>
        <position position="176"/>
    </location>
    <ligand>
        <name>Zn(2+)</name>
        <dbReference type="ChEBI" id="CHEBI:29105"/>
        <label>2</label>
    </ligand>
</feature>
<dbReference type="PANTHER" id="PTHR42994">
    <property type="entry name" value="PEPTIDASE T"/>
    <property type="match status" value="1"/>
</dbReference>
<keyword evidence="11" id="KW-0031">Aminopeptidase</keyword>
<dbReference type="GO" id="GO:0006518">
    <property type="term" value="P:peptide metabolic process"/>
    <property type="evidence" value="ECO:0007669"/>
    <property type="project" value="InterPro"/>
</dbReference>
<evidence type="ECO:0000259" key="10">
    <source>
        <dbReference type="Pfam" id="PF07687"/>
    </source>
</evidence>
<dbReference type="SUPFAM" id="SSF53187">
    <property type="entry name" value="Zn-dependent exopeptidases"/>
    <property type="match status" value="1"/>
</dbReference>
<dbReference type="InterPro" id="IPR001261">
    <property type="entry name" value="ArgE/DapE_CS"/>
</dbReference>
<evidence type="ECO:0000256" key="1">
    <source>
        <dbReference type="ARBA" id="ARBA00009692"/>
    </source>
</evidence>
<dbReference type="EC" id="3.4.11.4" evidence="7"/>
<dbReference type="NCBIfam" id="TIGR01882">
    <property type="entry name" value="peptidase-T"/>
    <property type="match status" value="1"/>
</dbReference>
<dbReference type="GO" id="GO:0045148">
    <property type="term" value="F:tripeptide aminopeptidase activity"/>
    <property type="evidence" value="ECO:0007669"/>
    <property type="project" value="UniProtKB-UniRule"/>
</dbReference>
<feature type="binding site" evidence="9">
    <location>
        <position position="141"/>
    </location>
    <ligand>
        <name>Zn(2+)</name>
        <dbReference type="ChEBI" id="CHEBI:29105"/>
        <label>1</label>
    </ligand>
</feature>
<feature type="domain" description="Peptidase M20 dimerisation" evidence="10">
    <location>
        <begin position="209"/>
        <end position="309"/>
    </location>
</feature>
<dbReference type="EMBL" id="CP036317">
    <property type="protein sequence ID" value="QDV16490.1"/>
    <property type="molecule type" value="Genomic_DNA"/>
</dbReference>
<organism evidence="11 12">
    <name type="scientific">Gimesia panareensis</name>
    <dbReference type="NCBI Taxonomy" id="2527978"/>
    <lineage>
        <taxon>Bacteria</taxon>
        <taxon>Pseudomonadati</taxon>
        <taxon>Planctomycetota</taxon>
        <taxon>Planctomycetia</taxon>
        <taxon>Planctomycetales</taxon>
        <taxon>Planctomycetaceae</taxon>
        <taxon>Gimesia</taxon>
    </lineage>
</organism>
<dbReference type="GO" id="GO:0005829">
    <property type="term" value="C:cytosol"/>
    <property type="evidence" value="ECO:0007669"/>
    <property type="project" value="TreeGrafter"/>
</dbReference>
<keyword evidence="2" id="KW-0645">Protease</keyword>
<evidence type="ECO:0000256" key="4">
    <source>
        <dbReference type="ARBA" id="ARBA00022801"/>
    </source>
</evidence>
<name>A0A518FJP1_9PLAN</name>